<sequence length="147" mass="16471">MRDVLRDYNTSHHNGGETSSPLDTPITISQKTTQPPSIIDSEWNLVSQLRADQELLKSRGLAPYKSFSLAWDHLAVRGVGAPDNIEYGSSMALILAPWLRRKYRKKTGLLSAVRSDLPGIEKGDDNVMTWRPGIRICDKQILRASLK</sequence>
<feature type="compositionally biased region" description="Basic and acidic residues" evidence="1">
    <location>
        <begin position="1"/>
        <end position="10"/>
    </location>
</feature>
<evidence type="ECO:0000256" key="1">
    <source>
        <dbReference type="SAM" id="MobiDB-lite"/>
    </source>
</evidence>
<protein>
    <submittedName>
        <fullName evidence="2">Uncharacterized protein</fullName>
    </submittedName>
</protein>
<proteinExistence type="predicted"/>
<dbReference type="GeneID" id="89987581"/>
<feature type="region of interest" description="Disordered" evidence="1">
    <location>
        <begin position="1"/>
        <end position="34"/>
    </location>
</feature>
<dbReference type="EMBL" id="CP143806">
    <property type="protein sequence ID" value="WVO19518.1"/>
    <property type="molecule type" value="Genomic_DNA"/>
</dbReference>
<keyword evidence="3" id="KW-1185">Reference proteome</keyword>
<reference evidence="2 3" key="1">
    <citation type="submission" date="2024-01" db="EMBL/GenBank/DDBJ databases">
        <title>Comparative genomics of Cryptococcus and Kwoniella reveals pathogenesis evolution and contrasting modes of karyotype evolution via chromosome fusion or intercentromeric recombination.</title>
        <authorList>
            <person name="Coelho M.A."/>
            <person name="David-Palma M."/>
            <person name="Shea T."/>
            <person name="Bowers K."/>
            <person name="McGinley-Smith S."/>
            <person name="Mohammad A.W."/>
            <person name="Gnirke A."/>
            <person name="Yurkov A.M."/>
            <person name="Nowrousian M."/>
            <person name="Sun S."/>
            <person name="Cuomo C.A."/>
            <person name="Heitman J."/>
        </authorList>
    </citation>
    <scope>NUCLEOTIDE SEQUENCE [LARGE SCALE GENOMIC DNA]</scope>
    <source>
        <strain evidence="2 3">7685027</strain>
    </source>
</reference>
<organism evidence="2 3">
    <name type="scientific">Cryptococcus decagattii</name>
    <dbReference type="NCBI Taxonomy" id="1859122"/>
    <lineage>
        <taxon>Eukaryota</taxon>
        <taxon>Fungi</taxon>
        <taxon>Dikarya</taxon>
        <taxon>Basidiomycota</taxon>
        <taxon>Agaricomycotina</taxon>
        <taxon>Tremellomycetes</taxon>
        <taxon>Tremellales</taxon>
        <taxon>Cryptococcaceae</taxon>
        <taxon>Cryptococcus</taxon>
        <taxon>Cryptococcus gattii species complex</taxon>
    </lineage>
</organism>
<evidence type="ECO:0000313" key="3">
    <source>
        <dbReference type="Proteomes" id="UP001432216"/>
    </source>
</evidence>
<dbReference type="RefSeq" id="XP_064718758.1">
    <property type="nucleotide sequence ID" value="XM_064862686.1"/>
</dbReference>
<gene>
    <name evidence="2" type="ORF">IAS62_000805</name>
</gene>
<feature type="compositionally biased region" description="Polar residues" evidence="1">
    <location>
        <begin position="11"/>
        <end position="34"/>
    </location>
</feature>
<dbReference type="Proteomes" id="UP001432216">
    <property type="component" value="Chromosome 1"/>
</dbReference>
<name>A0ABZ2AQQ4_9TREE</name>
<accession>A0ABZ2AQQ4</accession>
<evidence type="ECO:0000313" key="2">
    <source>
        <dbReference type="EMBL" id="WVO19518.1"/>
    </source>
</evidence>